<keyword evidence="3" id="KW-1185">Reference proteome</keyword>
<accession>A0ABY0VUZ9</accession>
<dbReference type="Proteomes" id="UP000182476">
    <property type="component" value="Chromosome I"/>
</dbReference>
<reference evidence="2 3" key="1">
    <citation type="submission" date="2016-10" db="EMBL/GenBank/DDBJ databases">
        <authorList>
            <person name="Varghese N."/>
            <person name="Submissions S."/>
        </authorList>
    </citation>
    <scope>NUCLEOTIDE SEQUENCE [LARGE SCALE GENOMIC DNA]</scope>
    <source>
        <strain evidence="2 3">LMG 21607</strain>
    </source>
</reference>
<organism evidence="2 3">
    <name type="scientific">Pseudomonas mandelii</name>
    <dbReference type="NCBI Taxonomy" id="75612"/>
    <lineage>
        <taxon>Bacteria</taxon>
        <taxon>Pseudomonadati</taxon>
        <taxon>Pseudomonadota</taxon>
        <taxon>Gammaproteobacteria</taxon>
        <taxon>Pseudomonadales</taxon>
        <taxon>Pseudomonadaceae</taxon>
        <taxon>Pseudomonas</taxon>
    </lineage>
</organism>
<proteinExistence type="predicted"/>
<evidence type="ECO:0000313" key="3">
    <source>
        <dbReference type="Proteomes" id="UP000182476"/>
    </source>
</evidence>
<evidence type="ECO:0000313" key="2">
    <source>
        <dbReference type="EMBL" id="SDU56856.1"/>
    </source>
</evidence>
<feature type="compositionally biased region" description="Basic residues" evidence="1">
    <location>
        <begin position="36"/>
        <end position="48"/>
    </location>
</feature>
<protein>
    <submittedName>
        <fullName evidence="2">Uncharacterized protein</fullName>
    </submittedName>
</protein>
<gene>
    <name evidence="2" type="ORF">SAMN04489801_4519</name>
</gene>
<evidence type="ECO:0000256" key="1">
    <source>
        <dbReference type="SAM" id="MobiDB-lite"/>
    </source>
</evidence>
<feature type="region of interest" description="Disordered" evidence="1">
    <location>
        <begin position="28"/>
        <end position="61"/>
    </location>
</feature>
<sequence>MSGRDGNEINDPLAALNLPHAVRAQALKLGAPSSRRAPRPRPGARRIAPKGLPWVSKPCAR</sequence>
<name>A0ABY0VUZ9_9PSED</name>
<dbReference type="EMBL" id="LT629796">
    <property type="protein sequence ID" value="SDU56856.1"/>
    <property type="molecule type" value="Genomic_DNA"/>
</dbReference>